<keyword evidence="6" id="KW-0769">Symport</keyword>
<comment type="similarity">
    <text evidence="6">Belongs to the dicarboxylate/amino acid:cation symporter (DAACS) (TC 2.A.23) family.</text>
</comment>
<evidence type="ECO:0000256" key="6">
    <source>
        <dbReference type="RuleBase" id="RU361216"/>
    </source>
</evidence>
<keyword evidence="4" id="KW-1133">Transmembrane helix</keyword>
<feature type="non-terminal residue" evidence="7">
    <location>
        <position position="87"/>
    </location>
</feature>
<keyword evidence="5" id="KW-0472">Membrane</keyword>
<dbReference type="GO" id="GO:0015293">
    <property type="term" value="F:symporter activity"/>
    <property type="evidence" value="ECO:0007669"/>
    <property type="project" value="UniProtKB-UniRule"/>
</dbReference>
<evidence type="ECO:0000256" key="1">
    <source>
        <dbReference type="ARBA" id="ARBA00004141"/>
    </source>
</evidence>
<dbReference type="STRING" id="45351.A7TBX5"/>
<dbReference type="Proteomes" id="UP000001593">
    <property type="component" value="Unassembled WGS sequence"/>
</dbReference>
<proteinExistence type="inferred from homology"/>
<gene>
    <name evidence="7" type="ORF">NEMVEDRAFT_v1g154148</name>
</gene>
<dbReference type="PhylomeDB" id="A7TBX5"/>
<evidence type="ECO:0000256" key="4">
    <source>
        <dbReference type="ARBA" id="ARBA00022989"/>
    </source>
</evidence>
<evidence type="ECO:0000313" key="7">
    <source>
        <dbReference type="EMBL" id="EDO26476.1"/>
    </source>
</evidence>
<reference evidence="7 8" key="1">
    <citation type="journal article" date="2007" name="Science">
        <title>Sea anemone genome reveals ancestral eumetazoan gene repertoire and genomic organization.</title>
        <authorList>
            <person name="Putnam N.H."/>
            <person name="Srivastava M."/>
            <person name="Hellsten U."/>
            <person name="Dirks B."/>
            <person name="Chapman J."/>
            <person name="Salamov A."/>
            <person name="Terry A."/>
            <person name="Shapiro H."/>
            <person name="Lindquist E."/>
            <person name="Kapitonov V.V."/>
            <person name="Jurka J."/>
            <person name="Genikhovich G."/>
            <person name="Grigoriev I.V."/>
            <person name="Lucas S.M."/>
            <person name="Steele R.E."/>
            <person name="Finnerty J.R."/>
            <person name="Technau U."/>
            <person name="Martindale M.Q."/>
            <person name="Rokhsar D.S."/>
        </authorList>
    </citation>
    <scope>NUCLEOTIDE SEQUENCE [LARGE SCALE GENOMIC DNA]</scope>
    <source>
        <strain evidence="8">CH2 X CH6</strain>
    </source>
</reference>
<evidence type="ECO:0000256" key="5">
    <source>
        <dbReference type="ARBA" id="ARBA00023136"/>
    </source>
</evidence>
<name>A7TBX5_NEMVE</name>
<evidence type="ECO:0000256" key="3">
    <source>
        <dbReference type="ARBA" id="ARBA00022692"/>
    </source>
</evidence>
<keyword evidence="8" id="KW-1185">Reference proteome</keyword>
<dbReference type="AlphaFoldDB" id="A7TBX5"/>
<dbReference type="Gene3D" id="1.10.3860.10">
    <property type="entry name" value="Sodium:dicarboxylate symporter"/>
    <property type="match status" value="1"/>
</dbReference>
<accession>A7TBX5</accession>
<dbReference type="PANTHER" id="PTHR11958">
    <property type="entry name" value="SODIUM/DICARBOXYLATE SYMPORTER-RELATED"/>
    <property type="match status" value="1"/>
</dbReference>
<dbReference type="GO" id="GO:0016020">
    <property type="term" value="C:membrane"/>
    <property type="evidence" value="ECO:0007669"/>
    <property type="project" value="UniProtKB-SubCell"/>
</dbReference>
<evidence type="ECO:0000256" key="2">
    <source>
        <dbReference type="ARBA" id="ARBA00022448"/>
    </source>
</evidence>
<dbReference type="EMBL" id="DS475799">
    <property type="protein sequence ID" value="EDO26476.1"/>
    <property type="molecule type" value="Genomic_DNA"/>
</dbReference>
<protein>
    <recommendedName>
        <fullName evidence="6">Amino acid transporter</fullName>
    </recommendedName>
</protein>
<dbReference type="eggNOG" id="KOG3787">
    <property type="taxonomic scope" value="Eukaryota"/>
</dbReference>
<comment type="subcellular location">
    <subcellularLocation>
        <location evidence="1 6">Membrane</location>
        <topology evidence="1 6">Multi-pass membrane protein</topology>
    </subcellularLocation>
</comment>
<dbReference type="InterPro" id="IPR036458">
    <property type="entry name" value="Na:dicarbo_symporter_sf"/>
</dbReference>
<dbReference type="PANTHER" id="PTHR11958:SF63">
    <property type="entry name" value="AMINO ACID TRANSPORTER"/>
    <property type="match status" value="1"/>
</dbReference>
<sequence>LVILPLVYFICTRRNPFKYMFNLVDALVTAFGTDSSSATLPTTIRCCEEENHVDKRIVRFVLPLGATVNMRPAPLCTGSSCLWIAHV</sequence>
<keyword evidence="2 6" id="KW-0813">Transport</keyword>
<dbReference type="HOGENOM" id="CLU_2486008_0_0_1"/>
<dbReference type="SUPFAM" id="SSF118215">
    <property type="entry name" value="Proton glutamate symport protein"/>
    <property type="match status" value="1"/>
</dbReference>
<dbReference type="InParanoid" id="A7TBX5"/>
<dbReference type="InterPro" id="IPR050746">
    <property type="entry name" value="DAACS"/>
</dbReference>
<dbReference type="Pfam" id="PF00375">
    <property type="entry name" value="SDF"/>
    <property type="match status" value="1"/>
</dbReference>
<dbReference type="InterPro" id="IPR001991">
    <property type="entry name" value="Na-dicarboxylate_symporter"/>
</dbReference>
<organism evidence="7 8">
    <name type="scientific">Nematostella vectensis</name>
    <name type="common">Starlet sea anemone</name>
    <dbReference type="NCBI Taxonomy" id="45351"/>
    <lineage>
        <taxon>Eukaryota</taxon>
        <taxon>Metazoa</taxon>
        <taxon>Cnidaria</taxon>
        <taxon>Anthozoa</taxon>
        <taxon>Hexacorallia</taxon>
        <taxon>Actiniaria</taxon>
        <taxon>Edwardsiidae</taxon>
        <taxon>Nematostella</taxon>
    </lineage>
</organism>
<keyword evidence="3" id="KW-0812">Transmembrane</keyword>
<evidence type="ECO:0000313" key="8">
    <source>
        <dbReference type="Proteomes" id="UP000001593"/>
    </source>
</evidence>